<gene>
    <name evidence="1" type="ORF">NYO99_05030</name>
</gene>
<dbReference type="EMBL" id="JAPPUY010000001">
    <property type="protein sequence ID" value="MCY4744328.1"/>
    <property type="molecule type" value="Genomic_DNA"/>
</dbReference>
<keyword evidence="2" id="KW-1185">Reference proteome</keyword>
<protein>
    <submittedName>
        <fullName evidence="1">Uncharacterized protein</fullName>
    </submittedName>
</protein>
<evidence type="ECO:0000313" key="2">
    <source>
        <dbReference type="Proteomes" id="UP001076464"/>
    </source>
</evidence>
<accession>A0ACC6C7C2</accession>
<comment type="caution">
    <text evidence="1">The sequence shown here is derived from an EMBL/GenBank/DDBJ whole genome shotgun (WGS) entry which is preliminary data.</text>
</comment>
<dbReference type="Proteomes" id="UP001076464">
    <property type="component" value="Unassembled WGS sequence"/>
</dbReference>
<name>A0ACC6C7C2_9BURK</name>
<reference evidence="1" key="1">
    <citation type="submission" date="2022-08" db="EMBL/GenBank/DDBJ databases">
        <title>Genome sequencing of Pelomonas sp. UHG3.</title>
        <authorList>
            <person name="So Y."/>
        </authorList>
    </citation>
    <scope>NUCLEOTIDE SEQUENCE</scope>
    <source>
        <strain evidence="1">UHG3</strain>
    </source>
</reference>
<organism evidence="1 2">
    <name type="scientific">Roseateles hydrophilus</name>
    <dbReference type="NCBI Taxonomy" id="2975054"/>
    <lineage>
        <taxon>Bacteria</taxon>
        <taxon>Pseudomonadati</taxon>
        <taxon>Pseudomonadota</taxon>
        <taxon>Betaproteobacteria</taxon>
        <taxon>Burkholderiales</taxon>
        <taxon>Sphaerotilaceae</taxon>
        <taxon>Roseateles</taxon>
    </lineage>
</organism>
<evidence type="ECO:0000313" key="1">
    <source>
        <dbReference type="EMBL" id="MCY4744328.1"/>
    </source>
</evidence>
<proteinExistence type="predicted"/>
<sequence>MRTWLWLCVMASAVASPAASGQEPVAARDPTQWPPALRAAVAAQATPAASAPDAIAVAPVRQVIMADGRAYVVQRGRRYAVGESLDGARIERITEHAVWFREAAGTLRRESLYGGVEKRAPALSPSPAASGIKKSKEKP</sequence>